<evidence type="ECO:0000313" key="2">
    <source>
        <dbReference type="EMBL" id="EFO22635.1"/>
    </source>
</evidence>
<sequence length="168" mass="18837">MQKNSNYSAREKKINDDEEEENMSVSNADYFDAIIHAIIPGPLDIPALYRTYAILPSIDNTSKNDTSLSSTTINYSSIFINKNTNTNNNNNNNTNTNTNDITITTTTSTVRIVEITEIPSVNVKYTTINCTRYSGIHWNTTTTTTAINCNSDNGKQFSYLSLPFHFIN</sequence>
<evidence type="ECO:0000256" key="1">
    <source>
        <dbReference type="SAM" id="MobiDB-lite"/>
    </source>
</evidence>
<accession>A0A1S0U0Q4</accession>
<dbReference type="EMBL" id="JH712275">
    <property type="protein sequence ID" value="EFO22635.1"/>
    <property type="molecule type" value="Genomic_DNA"/>
</dbReference>
<proteinExistence type="predicted"/>
<organism evidence="2">
    <name type="scientific">Loa loa</name>
    <name type="common">Eye worm</name>
    <name type="synonym">Filaria loa</name>
    <dbReference type="NCBI Taxonomy" id="7209"/>
    <lineage>
        <taxon>Eukaryota</taxon>
        <taxon>Metazoa</taxon>
        <taxon>Ecdysozoa</taxon>
        <taxon>Nematoda</taxon>
        <taxon>Chromadorea</taxon>
        <taxon>Rhabditida</taxon>
        <taxon>Spirurina</taxon>
        <taxon>Spiruromorpha</taxon>
        <taxon>Filarioidea</taxon>
        <taxon>Onchocercidae</taxon>
        <taxon>Loa</taxon>
    </lineage>
</organism>
<dbReference type="AlphaFoldDB" id="A0A1S0U0Q4"/>
<reference evidence="2" key="1">
    <citation type="submission" date="2012-04" db="EMBL/GenBank/DDBJ databases">
        <title>The Genome Sequence of Loa loa.</title>
        <authorList>
            <consortium name="The Broad Institute Genome Sequencing Platform"/>
            <consortium name="Broad Institute Genome Sequencing Center for Infectious Disease"/>
            <person name="Nutman T.B."/>
            <person name="Fink D.L."/>
            <person name="Russ C."/>
            <person name="Young S."/>
            <person name="Zeng Q."/>
            <person name="Gargeya S."/>
            <person name="Alvarado L."/>
            <person name="Berlin A."/>
            <person name="Chapman S.B."/>
            <person name="Chen Z."/>
            <person name="Freedman E."/>
            <person name="Gellesch M."/>
            <person name="Goldberg J."/>
            <person name="Griggs A."/>
            <person name="Gujja S."/>
            <person name="Heilman E.R."/>
            <person name="Heiman D."/>
            <person name="Howarth C."/>
            <person name="Mehta T."/>
            <person name="Neiman D."/>
            <person name="Pearson M."/>
            <person name="Roberts A."/>
            <person name="Saif S."/>
            <person name="Shea T."/>
            <person name="Shenoy N."/>
            <person name="Sisk P."/>
            <person name="Stolte C."/>
            <person name="Sykes S."/>
            <person name="White J."/>
            <person name="Yandava C."/>
            <person name="Haas B."/>
            <person name="Henn M.R."/>
            <person name="Nusbaum C."/>
            <person name="Birren B."/>
        </authorList>
    </citation>
    <scope>NUCLEOTIDE SEQUENCE [LARGE SCALE GENOMIC DNA]</scope>
</reference>
<dbReference type="GeneID" id="9943260"/>
<dbReference type="RefSeq" id="XP_003141436.1">
    <property type="nucleotide sequence ID" value="XM_003141388.1"/>
</dbReference>
<protein>
    <submittedName>
        <fullName evidence="2">Uncharacterized protein</fullName>
    </submittedName>
</protein>
<dbReference type="KEGG" id="loa:LOAG_05851"/>
<dbReference type="InParanoid" id="A0A1S0U0Q4"/>
<dbReference type="CTD" id="9943260"/>
<name>A0A1S0U0Q4_LOALO</name>
<dbReference type="OrthoDB" id="5874070at2759"/>
<dbReference type="OMA" id="NCTRYSG"/>
<gene>
    <name evidence="2" type="ORF">LOAG_05851</name>
</gene>
<feature type="region of interest" description="Disordered" evidence="1">
    <location>
        <begin position="1"/>
        <end position="22"/>
    </location>
</feature>